<evidence type="ECO:0008006" key="3">
    <source>
        <dbReference type="Google" id="ProtNLM"/>
    </source>
</evidence>
<dbReference type="EMBL" id="BDQX01000084">
    <property type="protein sequence ID" value="GBG07229.1"/>
    <property type="molecule type" value="Genomic_DNA"/>
</dbReference>
<dbReference type="Proteomes" id="UP000245202">
    <property type="component" value="Unassembled WGS sequence"/>
</dbReference>
<keyword evidence="2" id="KW-1185">Reference proteome</keyword>
<dbReference type="AlphaFoldDB" id="A0A2R5ENJ3"/>
<proteinExistence type="predicted"/>
<protein>
    <recommendedName>
        <fullName evidence="3">SMI1/KNR4 family protein</fullName>
    </recommendedName>
</protein>
<name>A0A2R5ENJ3_9BACL</name>
<gene>
    <name evidence="1" type="ORF">PAT3040_01777</name>
</gene>
<evidence type="ECO:0000313" key="2">
    <source>
        <dbReference type="Proteomes" id="UP000245202"/>
    </source>
</evidence>
<accession>A0A2R5ENJ3</accession>
<reference evidence="1 2" key="1">
    <citation type="submission" date="2017-08" db="EMBL/GenBank/DDBJ databases">
        <title>Substantial Increase in Enzyme Production by Combined Drug-Resistance Mutations in Paenibacillus agaridevorans.</title>
        <authorList>
            <person name="Tanaka Y."/>
            <person name="Funane K."/>
            <person name="Hosaka T."/>
            <person name="Shiwa Y."/>
            <person name="Fujita N."/>
            <person name="Miyazaki T."/>
            <person name="Yoshikawa H."/>
            <person name="Murakami K."/>
            <person name="Kasahara K."/>
            <person name="Inaoka T."/>
            <person name="Hiraga Y."/>
            <person name="Ochi K."/>
        </authorList>
    </citation>
    <scope>NUCLEOTIDE SEQUENCE [LARGE SCALE GENOMIC DNA]</scope>
    <source>
        <strain evidence="1 2">T-3040</strain>
    </source>
</reference>
<evidence type="ECO:0000313" key="1">
    <source>
        <dbReference type="EMBL" id="GBG07229.1"/>
    </source>
</evidence>
<dbReference type="RefSeq" id="WP_108992326.1">
    <property type="nucleotide sequence ID" value="NZ_BDQX01000084.1"/>
</dbReference>
<dbReference type="SUPFAM" id="SSF160631">
    <property type="entry name" value="SMI1/KNR4-like"/>
    <property type="match status" value="1"/>
</dbReference>
<sequence>MYLVSQSYPLLDRGGQIPEEKATAVFPPGYMRFLQRFGAGTYRGWMNVYWPDAEVLKPFVDYDLWEHDEDSPITQQQIGELIAIGSSVDGDFLAVHPPTGQVLWLPRHGDQLQRLSLDVSEPEDDEAYARSLDEIFREVYGNVQEDEVYYEPRSDTRNHLFLRLPPDQDRLTLPQLAGLCREAFPPDLVIENQYGCKLFNRRLGGYIRFNYANRQEVAIIYEKDAGQLFADIKQWLLSQGCVQFGQ</sequence>
<comment type="caution">
    <text evidence="1">The sequence shown here is derived from an EMBL/GenBank/DDBJ whole genome shotgun (WGS) entry which is preliminary data.</text>
</comment>
<dbReference type="InterPro" id="IPR037883">
    <property type="entry name" value="Knr4/Smi1-like_sf"/>
</dbReference>
<organism evidence="1 2">
    <name type="scientific">Paenibacillus agaridevorans</name>
    <dbReference type="NCBI Taxonomy" id="171404"/>
    <lineage>
        <taxon>Bacteria</taxon>
        <taxon>Bacillati</taxon>
        <taxon>Bacillota</taxon>
        <taxon>Bacilli</taxon>
        <taxon>Bacillales</taxon>
        <taxon>Paenibacillaceae</taxon>
        <taxon>Paenibacillus</taxon>
    </lineage>
</organism>